<protein>
    <submittedName>
        <fullName evidence="7">Related to Adaptin medium chain homolog APM2</fullName>
    </submittedName>
</protein>
<dbReference type="SUPFAM" id="SSF49447">
    <property type="entry name" value="Second domain of Mu2 adaptin subunit (ap50) of ap2 adaptor"/>
    <property type="match status" value="1"/>
</dbReference>
<dbReference type="GO" id="GO:0030659">
    <property type="term" value="C:cytoplasmic vesicle membrane"/>
    <property type="evidence" value="ECO:0007669"/>
    <property type="project" value="UniProtKB-SubCell"/>
</dbReference>
<evidence type="ECO:0000256" key="3">
    <source>
        <dbReference type="ARBA" id="ARBA00023136"/>
    </source>
</evidence>
<evidence type="ECO:0000256" key="2">
    <source>
        <dbReference type="ARBA" id="ARBA00022448"/>
    </source>
</evidence>
<organism evidence="7 8">
    <name type="scientific">Saccharomycodes ludwigii</name>
    <dbReference type="NCBI Taxonomy" id="36035"/>
    <lineage>
        <taxon>Eukaryota</taxon>
        <taxon>Fungi</taxon>
        <taxon>Dikarya</taxon>
        <taxon>Ascomycota</taxon>
        <taxon>Saccharomycotina</taxon>
        <taxon>Saccharomycetes</taxon>
        <taxon>Saccharomycodales</taxon>
        <taxon>Saccharomycodaceae</taxon>
        <taxon>Saccharomycodes</taxon>
    </lineage>
</organism>
<evidence type="ECO:0000313" key="7">
    <source>
        <dbReference type="EMBL" id="SSD60099.1"/>
    </source>
</evidence>
<keyword evidence="2" id="KW-0813">Transport</keyword>
<evidence type="ECO:0000256" key="4">
    <source>
        <dbReference type="ARBA" id="ARBA00023329"/>
    </source>
</evidence>
<evidence type="ECO:0000259" key="6">
    <source>
        <dbReference type="PROSITE" id="PS51072"/>
    </source>
</evidence>
<dbReference type="Gene3D" id="3.30.450.60">
    <property type="match status" value="1"/>
</dbReference>
<dbReference type="Pfam" id="PF00928">
    <property type="entry name" value="Adap_comp_sub"/>
    <property type="match status" value="1"/>
</dbReference>
<dbReference type="VEuPathDB" id="FungiDB:SCODWIG_01860"/>
<reference evidence="8" key="1">
    <citation type="submission" date="2018-06" db="EMBL/GenBank/DDBJ databases">
        <authorList>
            <person name="Guldener U."/>
        </authorList>
    </citation>
    <scope>NUCLEOTIDE SEQUENCE [LARGE SCALE GENOMIC DNA]</scope>
    <source>
        <strain evidence="8">UTAD17</strain>
    </source>
</reference>
<feature type="region of interest" description="Disordered" evidence="5">
    <location>
        <begin position="166"/>
        <end position="216"/>
    </location>
</feature>
<accession>A0A376B6A6</accession>
<proteinExistence type="predicted"/>
<sequence length="595" mass="69832">MSTCNVITILDQLTLKPLIIKNFTPMVNLPSDEDDLIDDFKKLYRSSITNNRNSSTLSLLPIIQSEQYKYIHYVHISRSHLIFLAIVVVNNSEKLININSCITYLDLFHNLLCKYFNLKNNIDRDIITDNFNLIYELFDESMDFGIPQLTDYNIIQEYIKVKANLESEETQEQDKSDYEEENENENENEAHTTTSDKHGESEITARKKNHTKKKSHKNMIQNTLHIIKHPSTLISSVDIKDKVMRGFEEDESYMNSFVARTITSSINWRPKGIYYAKNEFFLDVVEKVEYCQDLNTGEIRENFIVGTIFCKSYLSGMPVLTVGLMDNKLMNTTYLLNRFQFHQCVQLDELQDSNTIKFTPPDGEFELANYKLRRRPQLDPPVIQITEYNVVTKPKKWVRVFVKFRTFFKKQTSTSVLRLKIPVKRILKEYEIDLKTAPKFKTDWGTILFNISDDFVLWDVGSIKGSYGDKEYETVCQFKLFDKDEYLKEQELLKNSMDPPPLRTGPKLEKLYENLHREDGSVESLESPTAIVDDNNNNNNNNSSHLISVQFEIPYYTCSGLKIEYLKIQEDSLKYQSFPWIRYKTINDKEYYFQI</sequence>
<dbReference type="InterPro" id="IPR050431">
    <property type="entry name" value="Adaptor_comp_med_subunit"/>
</dbReference>
<feature type="domain" description="MHD" evidence="6">
    <location>
        <begin position="277"/>
        <end position="594"/>
    </location>
</feature>
<dbReference type="Proteomes" id="UP000262825">
    <property type="component" value="Unassembled WGS sequence"/>
</dbReference>
<comment type="subcellular location">
    <subcellularLocation>
        <location evidence="1">Cytoplasmic vesicle membrane</location>
    </subcellularLocation>
</comment>
<dbReference type="EMBL" id="UFAJ01000271">
    <property type="protein sequence ID" value="SSD60099.1"/>
    <property type="molecule type" value="Genomic_DNA"/>
</dbReference>
<dbReference type="Gene3D" id="2.60.40.1170">
    <property type="entry name" value="Mu homology domain, subdomain B"/>
    <property type="match status" value="2"/>
</dbReference>
<dbReference type="AlphaFoldDB" id="A0A376B6A6"/>
<name>A0A376B6A6_9ASCO</name>
<dbReference type="InterPro" id="IPR028565">
    <property type="entry name" value="MHD"/>
</dbReference>
<dbReference type="InterPro" id="IPR036168">
    <property type="entry name" value="AP2_Mu_C_sf"/>
</dbReference>
<keyword evidence="8" id="KW-1185">Reference proteome</keyword>
<evidence type="ECO:0000256" key="5">
    <source>
        <dbReference type="SAM" id="MobiDB-lite"/>
    </source>
</evidence>
<keyword evidence="3" id="KW-0472">Membrane</keyword>
<evidence type="ECO:0000256" key="1">
    <source>
        <dbReference type="ARBA" id="ARBA00004156"/>
    </source>
</evidence>
<feature type="compositionally biased region" description="Basic residues" evidence="5">
    <location>
        <begin position="206"/>
        <end position="216"/>
    </location>
</feature>
<keyword evidence="4" id="KW-0968">Cytoplasmic vesicle</keyword>
<dbReference type="InterPro" id="IPR011012">
    <property type="entry name" value="Longin-like_dom_sf"/>
</dbReference>
<feature type="compositionally biased region" description="Basic and acidic residues" evidence="5">
    <location>
        <begin position="188"/>
        <end position="205"/>
    </location>
</feature>
<dbReference type="GO" id="GO:0030117">
    <property type="term" value="C:membrane coat"/>
    <property type="evidence" value="ECO:0007669"/>
    <property type="project" value="UniProtKB-ARBA"/>
</dbReference>
<feature type="compositionally biased region" description="Acidic residues" evidence="5">
    <location>
        <begin position="166"/>
        <end position="187"/>
    </location>
</feature>
<gene>
    <name evidence="7" type="ORF">SCODWIG_01860</name>
</gene>
<dbReference type="SUPFAM" id="SSF64356">
    <property type="entry name" value="SNARE-like"/>
    <property type="match status" value="1"/>
</dbReference>
<evidence type="ECO:0000313" key="8">
    <source>
        <dbReference type="Proteomes" id="UP000262825"/>
    </source>
</evidence>
<dbReference type="PANTHER" id="PTHR10529">
    <property type="entry name" value="AP COMPLEX SUBUNIT MU"/>
    <property type="match status" value="1"/>
</dbReference>
<dbReference type="PROSITE" id="PS51072">
    <property type="entry name" value="MHD"/>
    <property type="match status" value="1"/>
</dbReference>